<keyword evidence="4" id="KW-1185">Reference proteome</keyword>
<sequence length="304" mass="32627">MGADGFGSSMIIAAAALLWLVYLVPTWLRRREYLATERNAIRLQQTLRIMAETAEVPTEVRAEFSARSAAQQERLLKKEMERQAAVVSAQDAAAARAASRRLAESQPAIAADIALSSSSSRRLRRSRAITSLILFASLAAVGVGVAQLLTTGAWPLLAGGGLVSAGSLVMLGQMAAVGRARLELARSIRSRPPVVQRVRRQVVIPAVPVRSTWTPVPVPKPLYATMPVAERSLAASLEAAAELRQAAADAERALREAHQEPEVTPIRATSTPSRFSRMGIIDEQQAATTDIDAVLRRRRTAAAG</sequence>
<dbReference type="EMBL" id="VRMG01000005">
    <property type="protein sequence ID" value="TXN31003.1"/>
    <property type="molecule type" value="Genomic_DNA"/>
</dbReference>
<proteinExistence type="predicted"/>
<dbReference type="Proteomes" id="UP000321379">
    <property type="component" value="Unassembled WGS sequence"/>
</dbReference>
<keyword evidence="2" id="KW-0812">Transmembrane</keyword>
<dbReference type="RefSeq" id="WP_147782589.1">
    <property type="nucleotide sequence ID" value="NZ_VRMG01000005.1"/>
</dbReference>
<evidence type="ECO:0000256" key="2">
    <source>
        <dbReference type="SAM" id="Phobius"/>
    </source>
</evidence>
<evidence type="ECO:0000256" key="1">
    <source>
        <dbReference type="SAM" id="Coils"/>
    </source>
</evidence>
<comment type="caution">
    <text evidence="3">The sequence shown here is derived from an EMBL/GenBank/DDBJ whole genome shotgun (WGS) entry which is preliminary data.</text>
</comment>
<feature type="transmembrane region" description="Helical" evidence="2">
    <location>
        <begin position="6"/>
        <end position="28"/>
    </location>
</feature>
<evidence type="ECO:0000313" key="4">
    <source>
        <dbReference type="Proteomes" id="UP000321379"/>
    </source>
</evidence>
<evidence type="ECO:0008006" key="5">
    <source>
        <dbReference type="Google" id="ProtNLM"/>
    </source>
</evidence>
<keyword evidence="2" id="KW-0472">Membrane</keyword>
<keyword evidence="2" id="KW-1133">Transmembrane helix</keyword>
<name>A0A5C8USU7_9MICO</name>
<dbReference type="AlphaFoldDB" id="A0A5C8USU7"/>
<accession>A0A5C8USU7</accession>
<evidence type="ECO:0000313" key="3">
    <source>
        <dbReference type="EMBL" id="TXN31003.1"/>
    </source>
</evidence>
<feature type="transmembrane region" description="Helical" evidence="2">
    <location>
        <begin position="128"/>
        <end position="150"/>
    </location>
</feature>
<reference evidence="3 4" key="1">
    <citation type="submission" date="2019-08" db="EMBL/GenBank/DDBJ databases">
        <title>Bacterial whole genome sequence for Glaciihabitans sp. CHu50b-6-2.</title>
        <authorList>
            <person name="Jin L."/>
        </authorList>
    </citation>
    <scope>NUCLEOTIDE SEQUENCE [LARGE SCALE GENOMIC DNA]</scope>
    <source>
        <strain evidence="3 4">CHu50b-6-2</strain>
    </source>
</reference>
<keyword evidence="1" id="KW-0175">Coiled coil</keyword>
<organism evidence="3 4">
    <name type="scientific">Lacisediminihabitans profunda</name>
    <dbReference type="NCBI Taxonomy" id="2594790"/>
    <lineage>
        <taxon>Bacteria</taxon>
        <taxon>Bacillati</taxon>
        <taxon>Actinomycetota</taxon>
        <taxon>Actinomycetes</taxon>
        <taxon>Micrococcales</taxon>
        <taxon>Microbacteriaceae</taxon>
        <taxon>Lacisediminihabitans</taxon>
    </lineage>
</organism>
<gene>
    <name evidence="3" type="ORF">FVP33_05235</name>
</gene>
<feature type="coiled-coil region" evidence="1">
    <location>
        <begin position="233"/>
        <end position="260"/>
    </location>
</feature>
<protein>
    <recommendedName>
        <fullName evidence="5">Large exoprotein</fullName>
    </recommendedName>
</protein>
<feature type="transmembrane region" description="Helical" evidence="2">
    <location>
        <begin position="156"/>
        <end position="177"/>
    </location>
</feature>